<organism evidence="3 4">
    <name type="scientific">Puccinia sorghi</name>
    <dbReference type="NCBI Taxonomy" id="27349"/>
    <lineage>
        <taxon>Eukaryota</taxon>
        <taxon>Fungi</taxon>
        <taxon>Dikarya</taxon>
        <taxon>Basidiomycota</taxon>
        <taxon>Pucciniomycotina</taxon>
        <taxon>Pucciniomycetes</taxon>
        <taxon>Pucciniales</taxon>
        <taxon>Pucciniaceae</taxon>
        <taxon>Puccinia</taxon>
    </lineage>
</organism>
<feature type="region of interest" description="Disordered" evidence="1">
    <location>
        <begin position="1482"/>
        <end position="1508"/>
    </location>
</feature>
<dbReference type="STRING" id="27349.A0A0L6V433"/>
<evidence type="ECO:0000259" key="2">
    <source>
        <dbReference type="PROSITE" id="PS50030"/>
    </source>
</evidence>
<dbReference type="FunFam" id="1.10.8.10:FF:000288">
    <property type="entry name" value="Uncharacterized protein"/>
    <property type="match status" value="1"/>
</dbReference>
<feature type="region of interest" description="Disordered" evidence="1">
    <location>
        <begin position="806"/>
        <end position="837"/>
    </location>
</feature>
<dbReference type="InterPro" id="IPR009060">
    <property type="entry name" value="UBA-like_sf"/>
</dbReference>
<dbReference type="OrthoDB" id="2500603at2759"/>
<dbReference type="InterPro" id="IPR015940">
    <property type="entry name" value="UBA"/>
</dbReference>
<evidence type="ECO:0000313" key="4">
    <source>
        <dbReference type="Proteomes" id="UP000037035"/>
    </source>
</evidence>
<dbReference type="SUPFAM" id="SSF46934">
    <property type="entry name" value="UBA-like"/>
    <property type="match status" value="1"/>
</dbReference>
<dbReference type="VEuPathDB" id="FungiDB:VP01_2663g6"/>
<dbReference type="EMBL" id="LAVV01007572">
    <property type="protein sequence ID" value="KNZ55489.1"/>
    <property type="molecule type" value="Genomic_DNA"/>
</dbReference>
<evidence type="ECO:0000256" key="1">
    <source>
        <dbReference type="SAM" id="MobiDB-lite"/>
    </source>
</evidence>
<protein>
    <recommendedName>
        <fullName evidence="2">UBA domain-containing protein</fullName>
    </recommendedName>
</protein>
<feature type="compositionally biased region" description="Polar residues" evidence="1">
    <location>
        <begin position="1295"/>
        <end position="1309"/>
    </location>
</feature>
<dbReference type="SUPFAM" id="SSF48371">
    <property type="entry name" value="ARM repeat"/>
    <property type="match status" value="2"/>
</dbReference>
<feature type="domain" description="UBA" evidence="2">
    <location>
        <begin position="1131"/>
        <end position="1171"/>
    </location>
</feature>
<dbReference type="InterPro" id="IPR010314">
    <property type="entry name" value="E3_Ub_ligase_DUF913"/>
</dbReference>
<evidence type="ECO:0000313" key="3">
    <source>
        <dbReference type="EMBL" id="KNZ55489.1"/>
    </source>
</evidence>
<feature type="compositionally biased region" description="Polar residues" evidence="1">
    <location>
        <begin position="806"/>
        <end position="834"/>
    </location>
</feature>
<dbReference type="Pfam" id="PF00627">
    <property type="entry name" value="UBA"/>
    <property type="match status" value="1"/>
</dbReference>
<dbReference type="InterPro" id="IPR016024">
    <property type="entry name" value="ARM-type_fold"/>
</dbReference>
<feature type="compositionally biased region" description="Polar residues" evidence="1">
    <location>
        <begin position="1189"/>
        <end position="1219"/>
    </location>
</feature>
<dbReference type="Pfam" id="PF06025">
    <property type="entry name" value="DUF913"/>
    <property type="match status" value="1"/>
</dbReference>
<feature type="region of interest" description="Disordered" evidence="1">
    <location>
        <begin position="1268"/>
        <end position="1312"/>
    </location>
</feature>
<comment type="caution">
    <text evidence="3">The sequence shown here is derived from an EMBL/GenBank/DDBJ whole genome shotgun (WGS) entry which is preliminary data.</text>
</comment>
<dbReference type="PROSITE" id="PS50030">
    <property type="entry name" value="UBA"/>
    <property type="match status" value="1"/>
</dbReference>
<dbReference type="Pfam" id="PF06012">
    <property type="entry name" value="DUF908"/>
    <property type="match status" value="1"/>
</dbReference>
<dbReference type="Proteomes" id="UP000037035">
    <property type="component" value="Unassembled WGS sequence"/>
</dbReference>
<proteinExistence type="predicted"/>
<keyword evidence="4" id="KW-1185">Reference proteome</keyword>
<name>A0A0L6V433_9BASI</name>
<dbReference type="SMART" id="SM00165">
    <property type="entry name" value="UBA"/>
    <property type="match status" value="1"/>
</dbReference>
<feature type="compositionally biased region" description="Acidic residues" evidence="1">
    <location>
        <begin position="1488"/>
        <end position="1504"/>
    </location>
</feature>
<accession>A0A0L6V433</accession>
<dbReference type="InterPro" id="IPR010309">
    <property type="entry name" value="E3_Ub_ligase_DUF908"/>
</dbReference>
<gene>
    <name evidence="3" type="ORF">VP01_2663g6</name>
</gene>
<dbReference type="Gene3D" id="1.10.8.10">
    <property type="entry name" value="DNA helicase RuvA subunit, C-terminal domain"/>
    <property type="match status" value="1"/>
</dbReference>
<reference evidence="3 4" key="1">
    <citation type="submission" date="2015-08" db="EMBL/GenBank/DDBJ databases">
        <title>Next Generation Sequencing and Analysis of the Genome of Puccinia sorghi L Schw, the Causal Agent of Maize Common Rust.</title>
        <authorList>
            <person name="Rochi L."/>
            <person name="Burguener G."/>
            <person name="Darino M."/>
            <person name="Turjanski A."/>
            <person name="Kreff E."/>
            <person name="Dieguez M.J."/>
            <person name="Sacco F."/>
        </authorList>
    </citation>
    <scope>NUCLEOTIDE SEQUENCE [LARGE SCALE GENOMIC DNA]</scope>
    <source>
        <strain evidence="3 4">RO10H11247</strain>
    </source>
</reference>
<feature type="region of interest" description="Disordered" evidence="1">
    <location>
        <begin position="1181"/>
        <end position="1255"/>
    </location>
</feature>
<sequence>MLQQPLLPKPLAPVEGLATIHVSADTLASGRRPQDVLAELIEQHQLPIDCRFKLFHRIRIAMALRDSLDVRRFAVVRLLALAIYTHTTDETTAVSKLFIYEPGLISQLSELINLEIGGDGLGGDIQAAAFYALEGISRYRGKIAEVAGAVGVSVSHGTLMQVVRKMAKELERERAACKDEFIDSLFCFLSCLQLSVYAGSLLVGAGIVPVLVDICKNSHPNQIGTVIRAVTNLDGLLYGFTSAFALFNQVDGLKVFVNRIKEEVDKAIAEHPIDITSSSKPSELLIGMLSHSSAGLLKALFRSIQRLLTSAGTLESVRNLTETQLPLSIKLIIQNKAVFGYQIYSLAINMMSTLIHSEPTSLVILQEAGLPEALYDAIDSGIEPAFDVIAAIPSALGALCLNEVGLQQLNERQAIPAIFSVFTSERHARILRDRDHASVVGSTIDELIRHQPSLKKTVLEATLIFLNEIDRIGKAVDITASQVVNVQLKACGEEPSQAAIEGTASSVPAASTQSGLQDVVMNESQAVPASVSNLFQSTTAIVSKKEKEKDDKDHYSNNMVLLLIDVACRLLESMLQNVAHCQDFITLGALDLLLGLLRLPSIPYDFATTPAAEAFSSTIRVVTETLPRETLSVVMKQLRSDLVEIKPFWETLRPQSEMLKMVSPTCKPGAASRAAEVDAHNQVFRRLISIQAYISFLSDICVASSYSHTRTAAGILGVFNNPEESETVTFLGALQRVVFWEHILIKAYAPKPWSDGSTPAAPFASATVPIPSSSSGTVSIPVLPAIGDQTQISSITTIRTNAISNSEAVSMTGTSRPDSVTGKTPEPNNASPASEASMENAKALRSIAASISQSLNPFFSAIIKLFSSRRVTDEALKKQALYTASLLAQVLTGHLIWPGAGTSFYDPFSNFAYLTVCLNTASQLLTEERGSRSTLNSLILSPFYDTGGLQTILSLFNRYVDQTDLLSKEENRTPAQNVLLVHLYGGLKVALDLLQTLCSSSALLESPHTLLLQSWKDLVDPPFDAPGLLISMRARILADIQRLWRADWLNTSPPNVVRGVVKILLDIIKADGEASPEPTPAGPFTAVGDLMGNNNASLDRIAGALGGGVGSMPGSSYLASYALSGGRPPAVPDEGRIASLVDMGFPRSACETALARTHNNLNLATEFLLASPVLVQRARDEEAAAAAAPSSTSGEQSAPIQEPSTSEEVTQTVNVSSSSPRDEPTAVADEIMVTPRQTSASAPALSVPPIENEMASDTNDVPMIEASGEESGALDPQGSTENCSFSGDDGHTTPKAPTTEVNESASNKTSRLDEIRAQMKTALSELRDPLRAMFLKRSLILAESYDELAFDLKTAFKAFEKKSLANDNKPFDGIATLLSDLESLVLPSDASTEDPTRNNILAISVRLRMLALLANDSSFEASLHRNANALLKTNVALLRNATGLMNESLEAGEIPKWLASSLLVVEAILAYAKDKPASDIELSRPAADDLDENDDDDDEEDEEVNNPIPESVAFLACEEWRSLQLGICCAIRGGFGTRIQDLHQCT</sequence>